<dbReference type="GO" id="GO:0016020">
    <property type="term" value="C:membrane"/>
    <property type="evidence" value="ECO:0007669"/>
    <property type="project" value="InterPro"/>
</dbReference>
<dbReference type="Gene3D" id="3.20.20.80">
    <property type="entry name" value="Glycosidases"/>
    <property type="match status" value="1"/>
</dbReference>
<feature type="chain" id="PRO_5014705640" description="Heparanase-like protein 1" evidence="2">
    <location>
        <begin position="20"/>
        <end position="444"/>
    </location>
</feature>
<protein>
    <recommendedName>
        <fullName evidence="4">Heparanase-like protein 1</fullName>
    </recommendedName>
</protein>
<reference evidence="3" key="1">
    <citation type="submission" date="2018-02" db="EMBL/GenBank/DDBJ databases">
        <authorList>
            <person name="Cohen D.B."/>
            <person name="Kent A.D."/>
        </authorList>
    </citation>
    <scope>NUCLEOTIDE SEQUENCE</scope>
</reference>
<dbReference type="EMBL" id="OIVN01005691">
    <property type="protein sequence ID" value="SPD23629.1"/>
    <property type="molecule type" value="Genomic_DNA"/>
</dbReference>
<dbReference type="InterPro" id="IPR005199">
    <property type="entry name" value="Glyco_hydro_79"/>
</dbReference>
<keyword evidence="2" id="KW-0732">Signal</keyword>
<accession>A0A2N9IHT7</accession>
<dbReference type="GO" id="GO:0009505">
    <property type="term" value="C:plant-type cell wall"/>
    <property type="evidence" value="ECO:0007669"/>
    <property type="project" value="TreeGrafter"/>
</dbReference>
<dbReference type="PANTHER" id="PTHR14363:SF21">
    <property type="entry name" value="HEPARANASE-LIKE PROTEIN 1"/>
    <property type="match status" value="1"/>
</dbReference>
<proteinExistence type="inferred from homology"/>
<evidence type="ECO:0000256" key="2">
    <source>
        <dbReference type="SAM" id="SignalP"/>
    </source>
</evidence>
<organism evidence="3">
    <name type="scientific">Fagus sylvatica</name>
    <name type="common">Beechnut</name>
    <dbReference type="NCBI Taxonomy" id="28930"/>
    <lineage>
        <taxon>Eukaryota</taxon>
        <taxon>Viridiplantae</taxon>
        <taxon>Streptophyta</taxon>
        <taxon>Embryophyta</taxon>
        <taxon>Tracheophyta</taxon>
        <taxon>Spermatophyta</taxon>
        <taxon>Magnoliopsida</taxon>
        <taxon>eudicotyledons</taxon>
        <taxon>Gunneridae</taxon>
        <taxon>Pentapetalae</taxon>
        <taxon>rosids</taxon>
        <taxon>fabids</taxon>
        <taxon>Fagales</taxon>
        <taxon>Fagaceae</taxon>
        <taxon>Fagus</taxon>
    </lineage>
</organism>
<name>A0A2N9IHT7_FAGSY</name>
<feature type="signal peptide" evidence="2">
    <location>
        <begin position="1"/>
        <end position="19"/>
    </location>
</feature>
<dbReference type="GO" id="GO:0004566">
    <property type="term" value="F:beta-glucuronidase activity"/>
    <property type="evidence" value="ECO:0007669"/>
    <property type="project" value="TreeGrafter"/>
</dbReference>
<gene>
    <name evidence="3" type="ORF">FSB_LOCUS51511</name>
</gene>
<dbReference type="InterPro" id="IPR017853">
    <property type="entry name" value="GH"/>
</dbReference>
<comment type="similarity">
    <text evidence="1">Belongs to the glycosyl hydrolase 79 family.</text>
</comment>
<dbReference type="AlphaFoldDB" id="A0A2N9IHT7"/>
<dbReference type="PANTHER" id="PTHR14363">
    <property type="entry name" value="HEPARANASE-RELATED"/>
    <property type="match status" value="1"/>
</dbReference>
<evidence type="ECO:0000313" key="3">
    <source>
        <dbReference type="EMBL" id="SPD23629.1"/>
    </source>
</evidence>
<evidence type="ECO:0008006" key="4">
    <source>
        <dbReference type="Google" id="ProtNLM"/>
    </source>
</evidence>
<evidence type="ECO:0000256" key="1">
    <source>
        <dbReference type="ARBA" id="ARBA00009800"/>
    </source>
</evidence>
<dbReference type="SUPFAM" id="SSF51445">
    <property type="entry name" value="(Trans)glycosidases"/>
    <property type="match status" value="1"/>
</dbReference>
<sequence>MGFHLTLFLVLVSLPVILAQEVRPAKIVVDGTKTVAEIDDNFICATVDWWPRDKCDYKQCPWGNASVINLDLSHPLLAKAIQGLSVCFDKAIVTFGLNALYGRRKIKGITWGGDWDSSNAENLMKYTLSKGYQIDSWEFGNELSGSGIGARVGAEQYGKDVIKLKGFMNELYKKSILKPSLIAPGGFFHQEWYTKLLQVSGSSVVNVVTHHLYDLGAGDDPNLISRIMDPSHLSKTTEIFSNLQKTVQKDGPWASAWVGESGGAYNSGGHNVSDTFVNSFCALLWHRLMGKGVLAVDTSASPYLHSYAHCSKGRAGITLLLINLSNHTDFIINVENHMNANLPTNERKIQTGSHLTRSLKKTVAWVGRKASDGPLYREEYHLTPKDGHLQSATSVLNGIPLVLTDAGEVPKLNPILNSVKSPLYIAPLSIAFVVLPNFDAPACV</sequence>
<dbReference type="Pfam" id="PF03662">
    <property type="entry name" value="Glyco_hydro_79n"/>
    <property type="match status" value="2"/>
</dbReference>